<evidence type="ECO:0000313" key="2">
    <source>
        <dbReference type="Proteomes" id="UP000326396"/>
    </source>
</evidence>
<reference evidence="1 2" key="1">
    <citation type="submission" date="2019-05" db="EMBL/GenBank/DDBJ databases">
        <title>Mikania micrantha, genome provides insights into the molecular mechanism of rapid growth.</title>
        <authorList>
            <person name="Liu B."/>
        </authorList>
    </citation>
    <scope>NUCLEOTIDE SEQUENCE [LARGE SCALE GENOMIC DNA]</scope>
    <source>
        <strain evidence="1">NLD-2019</strain>
        <tissue evidence="1">Leaf</tissue>
    </source>
</reference>
<dbReference type="AlphaFoldDB" id="A0A5N6N0X4"/>
<keyword evidence="2" id="KW-1185">Reference proteome</keyword>
<dbReference type="Proteomes" id="UP000326396">
    <property type="component" value="Linkage Group LG4"/>
</dbReference>
<gene>
    <name evidence="1" type="ORF">E3N88_28930</name>
</gene>
<protein>
    <submittedName>
        <fullName evidence="1">Uncharacterized protein</fullName>
    </submittedName>
</protein>
<comment type="caution">
    <text evidence="1">The sequence shown here is derived from an EMBL/GenBank/DDBJ whole genome shotgun (WGS) entry which is preliminary data.</text>
</comment>
<accession>A0A5N6N0X4</accession>
<name>A0A5N6N0X4_9ASTR</name>
<evidence type="ECO:0000313" key="1">
    <source>
        <dbReference type="EMBL" id="KAD4180339.1"/>
    </source>
</evidence>
<proteinExistence type="predicted"/>
<organism evidence="1 2">
    <name type="scientific">Mikania micrantha</name>
    <name type="common">bitter vine</name>
    <dbReference type="NCBI Taxonomy" id="192012"/>
    <lineage>
        <taxon>Eukaryota</taxon>
        <taxon>Viridiplantae</taxon>
        <taxon>Streptophyta</taxon>
        <taxon>Embryophyta</taxon>
        <taxon>Tracheophyta</taxon>
        <taxon>Spermatophyta</taxon>
        <taxon>Magnoliopsida</taxon>
        <taxon>eudicotyledons</taxon>
        <taxon>Gunneridae</taxon>
        <taxon>Pentapetalae</taxon>
        <taxon>asterids</taxon>
        <taxon>campanulids</taxon>
        <taxon>Asterales</taxon>
        <taxon>Asteraceae</taxon>
        <taxon>Asteroideae</taxon>
        <taxon>Heliantheae alliance</taxon>
        <taxon>Eupatorieae</taxon>
        <taxon>Mikania</taxon>
    </lineage>
</organism>
<dbReference type="EMBL" id="SZYD01000014">
    <property type="protein sequence ID" value="KAD4180339.1"/>
    <property type="molecule type" value="Genomic_DNA"/>
</dbReference>
<sequence length="141" mass="15775">MLVIEKYAKNGSKHENGPNWAGYRVQAVRLTRGSLPRRYARMRRDASHLAASRVTPGLGGQRQAIRLGSDFTTTTPYHTHLKPWKPWLELGKLVLEDLEGLKHKGAPRTPHTPFFLLIEAILATSGAIPDLLKLHLGNLKL</sequence>